<evidence type="ECO:0000313" key="3">
    <source>
        <dbReference type="Proteomes" id="UP001283361"/>
    </source>
</evidence>
<evidence type="ECO:0000313" key="2">
    <source>
        <dbReference type="EMBL" id="KAK3769714.1"/>
    </source>
</evidence>
<comment type="caution">
    <text evidence="2">The sequence shown here is derived from an EMBL/GenBank/DDBJ whole genome shotgun (WGS) entry which is preliminary data.</text>
</comment>
<reference evidence="2" key="1">
    <citation type="journal article" date="2023" name="G3 (Bethesda)">
        <title>A reference genome for the long-term kleptoplast-retaining sea slug Elysia crispata morphotype clarki.</title>
        <authorList>
            <person name="Eastman K.E."/>
            <person name="Pendleton A.L."/>
            <person name="Shaikh M.A."/>
            <person name="Suttiyut T."/>
            <person name="Ogas R."/>
            <person name="Tomko P."/>
            <person name="Gavelis G."/>
            <person name="Widhalm J.R."/>
            <person name="Wisecaver J.H."/>
        </authorList>
    </citation>
    <scope>NUCLEOTIDE SEQUENCE</scope>
    <source>
        <strain evidence="2">ECLA1</strain>
    </source>
</reference>
<feature type="region of interest" description="Disordered" evidence="1">
    <location>
        <begin position="32"/>
        <end position="63"/>
    </location>
</feature>
<proteinExistence type="predicted"/>
<dbReference type="EMBL" id="JAWDGP010003892">
    <property type="protein sequence ID" value="KAK3769714.1"/>
    <property type="molecule type" value="Genomic_DNA"/>
</dbReference>
<dbReference type="AlphaFoldDB" id="A0AAE0ZHX0"/>
<sequence length="100" mass="11255">MDPIYRRVSWFAGTRSSWPLMLGFTLLTKEKTRAPPAPASASRARVEPREGGPPHPRRPRGSTEAGCIAPINYFCTRLFLHLDTHACTGVYVCPERRVFI</sequence>
<protein>
    <submittedName>
        <fullName evidence="2">Uncharacterized protein</fullName>
    </submittedName>
</protein>
<dbReference type="Proteomes" id="UP001283361">
    <property type="component" value="Unassembled WGS sequence"/>
</dbReference>
<evidence type="ECO:0000256" key="1">
    <source>
        <dbReference type="SAM" id="MobiDB-lite"/>
    </source>
</evidence>
<accession>A0AAE0ZHX0</accession>
<gene>
    <name evidence="2" type="ORF">RRG08_004963</name>
</gene>
<keyword evidence="3" id="KW-1185">Reference proteome</keyword>
<name>A0AAE0ZHX0_9GAST</name>
<organism evidence="2 3">
    <name type="scientific">Elysia crispata</name>
    <name type="common">lettuce slug</name>
    <dbReference type="NCBI Taxonomy" id="231223"/>
    <lineage>
        <taxon>Eukaryota</taxon>
        <taxon>Metazoa</taxon>
        <taxon>Spiralia</taxon>
        <taxon>Lophotrochozoa</taxon>
        <taxon>Mollusca</taxon>
        <taxon>Gastropoda</taxon>
        <taxon>Heterobranchia</taxon>
        <taxon>Euthyneura</taxon>
        <taxon>Panpulmonata</taxon>
        <taxon>Sacoglossa</taxon>
        <taxon>Placobranchoidea</taxon>
        <taxon>Plakobranchidae</taxon>
        <taxon>Elysia</taxon>
    </lineage>
</organism>